<reference evidence="1" key="1">
    <citation type="submission" date="2016-10" db="EMBL/GenBank/DDBJ databases">
        <authorList>
            <person name="de Groot N.N."/>
        </authorList>
    </citation>
    <scope>NUCLEOTIDE SEQUENCE</scope>
</reference>
<dbReference type="AlphaFoldDB" id="A0A1W1BYI2"/>
<sequence length="81" mass="9529">MRRIKILKAGEIKVDSYQPHSFVQNQVFLSNREILDRFREMSSKKSIKRVSKKSGLVYDDDKILFATEVINIILNEIDDEK</sequence>
<proteinExistence type="predicted"/>
<protein>
    <submittedName>
        <fullName evidence="1">Uncharacterized protein</fullName>
    </submittedName>
</protein>
<accession>A0A1W1BYI2</accession>
<gene>
    <name evidence="1" type="ORF">MNB_SV-6-1751</name>
</gene>
<name>A0A1W1BYI2_9ZZZZ</name>
<dbReference type="EMBL" id="FPHC01000048">
    <property type="protein sequence ID" value="SFV58545.1"/>
    <property type="molecule type" value="Genomic_DNA"/>
</dbReference>
<evidence type="ECO:0000313" key="1">
    <source>
        <dbReference type="EMBL" id="SFV58545.1"/>
    </source>
</evidence>
<organism evidence="1">
    <name type="scientific">hydrothermal vent metagenome</name>
    <dbReference type="NCBI Taxonomy" id="652676"/>
    <lineage>
        <taxon>unclassified sequences</taxon>
        <taxon>metagenomes</taxon>
        <taxon>ecological metagenomes</taxon>
    </lineage>
</organism>